<proteinExistence type="predicted"/>
<sequence>MNIHILTHDQVIYATAILVLLTIGSASLAQKVDDIFGVHRRLSIVSVHLAILALLALVAICSHRISGILPHSGRNFILLCIAGIMLGSVAVRADRFVLQITLGTGNFLAPRSLSWSALLMSATVAFLEELMFRGYLVQLCLSIPFLLLSGMALLFSALLFAITHIYYGYEQVLAKLPLSILALLSVLTTHTLLAAIVAHVVFNLRSTDASILSSTRNPQLS</sequence>
<accession>A0ACC5P5L1</accession>
<name>A0ACC5P5L1_9BACT</name>
<keyword evidence="2" id="KW-1185">Reference proteome</keyword>
<protein>
    <submittedName>
        <fullName evidence="1">Uncharacterized protein</fullName>
    </submittedName>
</protein>
<dbReference type="Proteomes" id="UP000569005">
    <property type="component" value="Unassembled WGS sequence"/>
</dbReference>
<evidence type="ECO:0000313" key="1">
    <source>
        <dbReference type="EMBL" id="MBB5342005.1"/>
    </source>
</evidence>
<organism evidence="1 2">
    <name type="scientific">Tunturiibacter gelidiferens</name>
    <dbReference type="NCBI Taxonomy" id="3069689"/>
    <lineage>
        <taxon>Bacteria</taxon>
        <taxon>Pseudomonadati</taxon>
        <taxon>Acidobacteriota</taxon>
        <taxon>Terriglobia</taxon>
        <taxon>Terriglobales</taxon>
        <taxon>Acidobacteriaceae</taxon>
        <taxon>Tunturiibacter</taxon>
    </lineage>
</organism>
<evidence type="ECO:0000313" key="2">
    <source>
        <dbReference type="Proteomes" id="UP000569005"/>
    </source>
</evidence>
<comment type="caution">
    <text evidence="1">The sequence shown here is derived from an EMBL/GenBank/DDBJ whole genome shotgun (WGS) entry which is preliminary data.</text>
</comment>
<gene>
    <name evidence="1" type="ORF">HDF13_004394</name>
</gene>
<dbReference type="EMBL" id="JACHEA010000003">
    <property type="protein sequence ID" value="MBB5342005.1"/>
    <property type="molecule type" value="Genomic_DNA"/>
</dbReference>
<reference evidence="1" key="1">
    <citation type="submission" date="2020-08" db="EMBL/GenBank/DDBJ databases">
        <title>Genomic Encyclopedia of Type Strains, Phase IV (KMG-V): Genome sequencing to study the core and pangenomes of soil and plant-associated prokaryotes.</title>
        <authorList>
            <person name="Whitman W."/>
        </authorList>
    </citation>
    <scope>NUCLEOTIDE SEQUENCE</scope>
    <source>
        <strain evidence="1">M8UP15</strain>
    </source>
</reference>